<feature type="transmembrane region" description="Helical" evidence="1">
    <location>
        <begin position="106"/>
        <end position="127"/>
    </location>
</feature>
<dbReference type="OrthoDB" id="1679451at2"/>
<keyword evidence="1" id="KW-0812">Transmembrane</keyword>
<keyword evidence="1" id="KW-1133">Transmembrane helix</keyword>
<gene>
    <name evidence="2" type="ORF">EAH82_12495</name>
</gene>
<dbReference type="RefSeq" id="WP_140842306.1">
    <property type="nucleotide sequence ID" value="NZ_RCZI01000003.1"/>
</dbReference>
<sequence length="213" mass="23468">MVVRIFHGLLLLLLLACRPLADRLPAQWGWENGVLENLQVLILLAGGAFALAICKRDWKSQRALLALVVLPLWAVLVARELSWGAVFLTPLDITAAGPQFSSRTLWYKPAIYPLVGLLLAVAGLVAARHRLDRTLRSALAKKHVPWFESFLIVAAAYVSGCAEGHVRCLIDAMPSQQEVLEELVEVVAYAALWLAQYRVFLSPALRENATPSP</sequence>
<evidence type="ECO:0000313" key="2">
    <source>
        <dbReference type="EMBL" id="TPG27588.1"/>
    </source>
</evidence>
<name>A0A502DQA3_9BURK</name>
<comment type="caution">
    <text evidence="2">The sequence shown here is derived from an EMBL/GenBank/DDBJ whole genome shotgun (WGS) entry which is preliminary data.</text>
</comment>
<accession>A0A502DQA3</accession>
<organism evidence="2 3">
    <name type="scientific">Variovorax guangxiensis</name>
    <dbReference type="NCBI Taxonomy" id="1775474"/>
    <lineage>
        <taxon>Bacteria</taxon>
        <taxon>Pseudomonadati</taxon>
        <taxon>Pseudomonadota</taxon>
        <taxon>Betaproteobacteria</taxon>
        <taxon>Burkholderiales</taxon>
        <taxon>Comamonadaceae</taxon>
        <taxon>Variovorax</taxon>
    </lineage>
</organism>
<keyword evidence="1" id="KW-0472">Membrane</keyword>
<dbReference type="PROSITE" id="PS51257">
    <property type="entry name" value="PROKAR_LIPOPROTEIN"/>
    <property type="match status" value="1"/>
</dbReference>
<dbReference type="AlphaFoldDB" id="A0A502DQA3"/>
<reference evidence="2 3" key="1">
    <citation type="journal article" date="2019" name="Environ. Microbiol.">
        <title>Species interactions and distinct microbial communities in high Arctic permafrost affected cryosols are associated with the CH4 and CO2 gas fluxes.</title>
        <authorList>
            <person name="Altshuler I."/>
            <person name="Hamel J."/>
            <person name="Turney S."/>
            <person name="Magnuson E."/>
            <person name="Levesque R."/>
            <person name="Greer C."/>
            <person name="Whyte L.G."/>
        </authorList>
    </citation>
    <scope>NUCLEOTIDE SEQUENCE [LARGE SCALE GENOMIC DNA]</scope>
    <source>
        <strain evidence="2 3">S06.C</strain>
    </source>
</reference>
<proteinExistence type="predicted"/>
<dbReference type="EMBL" id="RCZI01000003">
    <property type="protein sequence ID" value="TPG27588.1"/>
    <property type="molecule type" value="Genomic_DNA"/>
</dbReference>
<evidence type="ECO:0000313" key="3">
    <source>
        <dbReference type="Proteomes" id="UP000319212"/>
    </source>
</evidence>
<dbReference type="Proteomes" id="UP000319212">
    <property type="component" value="Unassembled WGS sequence"/>
</dbReference>
<protein>
    <submittedName>
        <fullName evidence="2">Uncharacterized protein</fullName>
    </submittedName>
</protein>
<evidence type="ECO:0000256" key="1">
    <source>
        <dbReference type="SAM" id="Phobius"/>
    </source>
</evidence>
<feature type="transmembrane region" description="Helical" evidence="1">
    <location>
        <begin position="37"/>
        <end position="54"/>
    </location>
</feature>
<feature type="transmembrane region" description="Helical" evidence="1">
    <location>
        <begin position="63"/>
        <end position="86"/>
    </location>
</feature>